<reference evidence="2" key="1">
    <citation type="submission" date="2018-02" db="EMBL/GenBank/DDBJ databases">
        <title>Rhizophora mucronata_Transcriptome.</title>
        <authorList>
            <person name="Meera S.P."/>
            <person name="Sreeshan A."/>
            <person name="Augustine A."/>
        </authorList>
    </citation>
    <scope>NUCLEOTIDE SEQUENCE</scope>
    <source>
        <tissue evidence="2">Leaf</tissue>
    </source>
</reference>
<dbReference type="EMBL" id="GGEC01075645">
    <property type="protein sequence ID" value="MBX56129.1"/>
    <property type="molecule type" value="Transcribed_RNA"/>
</dbReference>
<feature type="transmembrane region" description="Helical" evidence="1">
    <location>
        <begin position="6"/>
        <end position="24"/>
    </location>
</feature>
<name>A0A2P2PNC8_RHIMU</name>
<organism evidence="2">
    <name type="scientific">Rhizophora mucronata</name>
    <name type="common">Asiatic mangrove</name>
    <dbReference type="NCBI Taxonomy" id="61149"/>
    <lineage>
        <taxon>Eukaryota</taxon>
        <taxon>Viridiplantae</taxon>
        <taxon>Streptophyta</taxon>
        <taxon>Embryophyta</taxon>
        <taxon>Tracheophyta</taxon>
        <taxon>Spermatophyta</taxon>
        <taxon>Magnoliopsida</taxon>
        <taxon>eudicotyledons</taxon>
        <taxon>Gunneridae</taxon>
        <taxon>Pentapetalae</taxon>
        <taxon>rosids</taxon>
        <taxon>fabids</taxon>
        <taxon>Malpighiales</taxon>
        <taxon>Rhizophoraceae</taxon>
        <taxon>Rhizophora</taxon>
    </lineage>
</organism>
<dbReference type="AlphaFoldDB" id="A0A2P2PNC8"/>
<accession>A0A2P2PNC8</accession>
<evidence type="ECO:0000313" key="2">
    <source>
        <dbReference type="EMBL" id="MBX56129.1"/>
    </source>
</evidence>
<protein>
    <submittedName>
        <fullName evidence="2">Uncharacterized protein</fullName>
    </submittedName>
</protein>
<proteinExistence type="predicted"/>
<sequence>MLDFHISVSIFVLYAFVYVCLLHCKYRCIHLKRNESNKNKWPAFKRSFLRYIRIKSEMPIHKSS</sequence>
<keyword evidence="1" id="KW-1133">Transmembrane helix</keyword>
<keyword evidence="1" id="KW-0472">Membrane</keyword>
<keyword evidence="1" id="KW-0812">Transmembrane</keyword>
<evidence type="ECO:0000256" key="1">
    <source>
        <dbReference type="SAM" id="Phobius"/>
    </source>
</evidence>